<reference evidence="1 2" key="1">
    <citation type="submission" date="2014-05" db="EMBL/GenBank/DDBJ databases">
        <title>ATOL: Assembling a taxonomically balanced genome-scale reconstruction of the evolutionary history of the Enterobacteriaceae.</title>
        <authorList>
            <person name="Plunkett G.III."/>
            <person name="Neeno-Eckwall E.C."/>
            <person name="Glasner J.D."/>
            <person name="Perna N.T."/>
        </authorList>
    </citation>
    <scope>NUCLEOTIDE SEQUENCE [LARGE SCALE GENOMIC DNA]</scope>
    <source>
        <strain evidence="1 2">ATCC 33852</strain>
    </source>
</reference>
<dbReference type="AlphaFoldDB" id="A0A085G4H2"/>
<dbReference type="Proteomes" id="UP000028640">
    <property type="component" value="Unassembled WGS sequence"/>
</dbReference>
<name>A0A085G4H2_EWIA3</name>
<evidence type="ECO:0000313" key="2">
    <source>
        <dbReference type="Proteomes" id="UP000028640"/>
    </source>
</evidence>
<comment type="caution">
    <text evidence="1">The sequence shown here is derived from an EMBL/GenBank/DDBJ whole genome shotgun (WGS) entry which is preliminary data.</text>
</comment>
<dbReference type="EMBL" id="JMPJ01000067">
    <property type="protein sequence ID" value="KFC78617.1"/>
    <property type="molecule type" value="Genomic_DNA"/>
</dbReference>
<organism evidence="1 2">
    <name type="scientific">Ewingella americana (strain ATCC 33852 / DSM 4580 / CCUG 14506 / JCM 5911 / LMG 7869 / NCTC 12157 / CDC 1468-78)</name>
    <dbReference type="NCBI Taxonomy" id="910964"/>
    <lineage>
        <taxon>Bacteria</taxon>
        <taxon>Pseudomonadati</taxon>
        <taxon>Pseudomonadota</taxon>
        <taxon>Gammaproteobacteria</taxon>
        <taxon>Enterobacterales</taxon>
        <taxon>Yersiniaceae</taxon>
        <taxon>Ewingella</taxon>
    </lineage>
</organism>
<accession>A0A085G4H2</accession>
<evidence type="ECO:0000313" key="1">
    <source>
        <dbReference type="EMBL" id="KFC78617.1"/>
    </source>
</evidence>
<proteinExistence type="predicted"/>
<protein>
    <submittedName>
        <fullName evidence="1">Uncharacterized protein</fullName>
    </submittedName>
</protein>
<dbReference type="RefSeq" id="WP_034794212.1">
    <property type="nucleotide sequence ID" value="NZ_JMPJ01000067.1"/>
</dbReference>
<dbReference type="GeneID" id="78381875"/>
<sequence>MRTLEQHEMDQVSGAGLFTDAGVVLDNSAMRIGALLLGFTRPTGTNTVADEIGKVVESTLKSLTSLFGSVLKRK</sequence>
<keyword evidence="2" id="KW-1185">Reference proteome</keyword>
<gene>
    <name evidence="1" type="ORF">GEAM_3589</name>
</gene>